<evidence type="ECO:0000313" key="5">
    <source>
        <dbReference type="EMBL" id="KMO38445.1"/>
    </source>
</evidence>
<dbReference type="SUPFAM" id="SSF53927">
    <property type="entry name" value="Cytidine deaminase-like"/>
    <property type="match status" value="1"/>
</dbReference>
<dbReference type="GO" id="GO:0005737">
    <property type="term" value="C:cytoplasm"/>
    <property type="evidence" value="ECO:0007669"/>
    <property type="project" value="UniProtKB-SubCell"/>
</dbReference>
<comment type="similarity">
    <text evidence="3">Belongs to the FdhD family.</text>
</comment>
<keyword evidence="6" id="KW-1185">Reference proteome</keyword>
<reference evidence="5 6" key="1">
    <citation type="submission" date="2015-03" db="EMBL/GenBank/DDBJ databases">
        <title>Genome sequencing of Methylobacterium tarhaniae DSM 25844.</title>
        <authorList>
            <person name="Chaudhry V."/>
            <person name="Patil P.B."/>
        </authorList>
    </citation>
    <scope>NUCLEOTIDE SEQUENCE [LARGE SCALE GENOMIC DNA]</scope>
    <source>
        <strain evidence="5 6">DSM 25844</strain>
    </source>
</reference>
<feature type="region of interest" description="Disordered" evidence="4">
    <location>
        <begin position="1"/>
        <end position="23"/>
    </location>
</feature>
<evidence type="ECO:0000256" key="2">
    <source>
        <dbReference type="ARBA" id="ARBA00023150"/>
    </source>
</evidence>
<proteinExistence type="inferred from homology"/>
<dbReference type="OrthoDB" id="3197277at2"/>
<comment type="subcellular location">
    <subcellularLocation>
        <location evidence="3">Cytoplasm</location>
    </subcellularLocation>
</comment>
<dbReference type="InterPro" id="IPR003786">
    <property type="entry name" value="FdhD"/>
</dbReference>
<dbReference type="Pfam" id="PF02634">
    <property type="entry name" value="FdhD-NarQ"/>
    <property type="match status" value="1"/>
</dbReference>
<accession>A0A0J6ST58</accession>
<comment type="function">
    <text evidence="3">Required for formate dehydrogenase (FDH) activity. Acts as a sulfur carrier protein that transfers sulfur from IscS to the molybdenum cofactor prior to its insertion into FDH.</text>
</comment>
<dbReference type="PIRSF" id="PIRSF015626">
    <property type="entry name" value="FdhD"/>
    <property type="match status" value="1"/>
</dbReference>
<protein>
    <recommendedName>
        <fullName evidence="3">Sulfur carrier protein FdhD</fullName>
    </recommendedName>
</protein>
<organism evidence="5 6">
    <name type="scientific">Methylobacterium tarhaniae</name>
    <dbReference type="NCBI Taxonomy" id="1187852"/>
    <lineage>
        <taxon>Bacteria</taxon>
        <taxon>Pseudomonadati</taxon>
        <taxon>Pseudomonadota</taxon>
        <taxon>Alphaproteobacteria</taxon>
        <taxon>Hyphomicrobiales</taxon>
        <taxon>Methylobacteriaceae</taxon>
        <taxon>Methylobacterium</taxon>
    </lineage>
</organism>
<gene>
    <name evidence="3" type="primary">fdhD</name>
    <name evidence="5" type="ORF">VQ03_16945</name>
</gene>
<evidence type="ECO:0000256" key="3">
    <source>
        <dbReference type="HAMAP-Rule" id="MF_00187"/>
    </source>
</evidence>
<evidence type="ECO:0000256" key="1">
    <source>
        <dbReference type="ARBA" id="ARBA00022490"/>
    </source>
</evidence>
<dbReference type="PATRIC" id="fig|1187852.3.peg.659"/>
<feature type="active site" description="Cysteine persulfide intermediate" evidence="3">
    <location>
        <position position="130"/>
    </location>
</feature>
<evidence type="ECO:0000256" key="4">
    <source>
        <dbReference type="SAM" id="MobiDB-lite"/>
    </source>
</evidence>
<dbReference type="Proteomes" id="UP000036449">
    <property type="component" value="Unassembled WGS sequence"/>
</dbReference>
<dbReference type="Gene3D" id="3.10.20.10">
    <property type="match status" value="1"/>
</dbReference>
<dbReference type="GO" id="GO:0016783">
    <property type="term" value="F:sulfurtransferase activity"/>
    <property type="evidence" value="ECO:0007669"/>
    <property type="project" value="InterPro"/>
</dbReference>
<dbReference type="NCBIfam" id="TIGR00129">
    <property type="entry name" value="fdhD_narQ"/>
    <property type="match status" value="1"/>
</dbReference>
<sequence>MRKTSLSPASPKPSMPPSSGVATSQALPIRTVAYGRGEEREGTRPLAVEMPVNVVYGDVPYAVMMTTPADLEDFAYGFSLTEGIVAGAEEIRGAVVEAGEGGLRLVVDLAPGRLREHLARKRALSGRTGCGVCGIDDLKDIPKAERRAADGVTVSLSAVERALRALDDLQVLGRETRAVHAAAWADRDGTVAMVREDVGRHNALDKLIGALLRAGIRPEDGFLVITSRCSFEMVEKAASFGAAVLVAISAPTSLAVERAARHGLTLAAIARRDTVTLFTAPERLTVP</sequence>
<dbReference type="PANTHER" id="PTHR30592:SF1">
    <property type="entry name" value="SULFUR CARRIER PROTEIN FDHD"/>
    <property type="match status" value="1"/>
</dbReference>
<evidence type="ECO:0000313" key="6">
    <source>
        <dbReference type="Proteomes" id="UP000036449"/>
    </source>
</evidence>
<dbReference type="EMBL" id="LABZ01000122">
    <property type="protein sequence ID" value="KMO38445.1"/>
    <property type="molecule type" value="Genomic_DNA"/>
</dbReference>
<comment type="caution">
    <text evidence="3">Lacks conserved residue(s) required for the propagation of feature annotation.</text>
</comment>
<dbReference type="HAMAP" id="MF_00187">
    <property type="entry name" value="FdhD"/>
    <property type="match status" value="1"/>
</dbReference>
<dbReference type="Gene3D" id="3.40.140.10">
    <property type="entry name" value="Cytidine Deaminase, domain 2"/>
    <property type="match status" value="1"/>
</dbReference>
<dbReference type="PANTHER" id="PTHR30592">
    <property type="entry name" value="FORMATE DEHYDROGENASE"/>
    <property type="match status" value="1"/>
</dbReference>
<name>A0A0J6ST58_9HYPH</name>
<keyword evidence="2 3" id="KW-0501">Molybdenum cofactor biosynthesis</keyword>
<comment type="caution">
    <text evidence="5">The sequence shown here is derived from an EMBL/GenBank/DDBJ whole genome shotgun (WGS) entry which is preliminary data.</text>
</comment>
<dbReference type="InterPro" id="IPR016193">
    <property type="entry name" value="Cytidine_deaminase-like"/>
</dbReference>
<keyword evidence="1 3" id="KW-0963">Cytoplasm</keyword>
<dbReference type="GO" id="GO:0097163">
    <property type="term" value="F:sulfur carrier activity"/>
    <property type="evidence" value="ECO:0007669"/>
    <property type="project" value="UniProtKB-UniRule"/>
</dbReference>
<dbReference type="AlphaFoldDB" id="A0A0J6ST58"/>
<dbReference type="GO" id="GO:0006777">
    <property type="term" value="P:Mo-molybdopterin cofactor biosynthetic process"/>
    <property type="evidence" value="ECO:0007669"/>
    <property type="project" value="UniProtKB-UniRule"/>
</dbReference>